<dbReference type="Pfam" id="PF00196">
    <property type="entry name" value="GerE"/>
    <property type="match status" value="1"/>
</dbReference>
<organism evidence="6 7">
    <name type="scientific">Streptomyces nigrescens</name>
    <dbReference type="NCBI Taxonomy" id="1920"/>
    <lineage>
        <taxon>Bacteria</taxon>
        <taxon>Bacillati</taxon>
        <taxon>Actinomycetota</taxon>
        <taxon>Actinomycetes</taxon>
        <taxon>Kitasatosporales</taxon>
        <taxon>Streptomycetaceae</taxon>
        <taxon>Streptomyces</taxon>
    </lineage>
</organism>
<dbReference type="SUPFAM" id="SSF46894">
    <property type="entry name" value="C-terminal effector domain of the bipartite response regulators"/>
    <property type="match status" value="1"/>
</dbReference>
<dbReference type="SMART" id="SM00421">
    <property type="entry name" value="HTH_LUXR"/>
    <property type="match status" value="1"/>
</dbReference>
<evidence type="ECO:0000256" key="3">
    <source>
        <dbReference type="ARBA" id="ARBA00023163"/>
    </source>
</evidence>
<evidence type="ECO:0000313" key="7">
    <source>
        <dbReference type="Proteomes" id="UP001210169"/>
    </source>
</evidence>
<evidence type="ECO:0000313" key="6">
    <source>
        <dbReference type="EMBL" id="WAU03746.1"/>
    </source>
</evidence>
<dbReference type="PROSITE" id="PS50043">
    <property type="entry name" value="HTH_LUXR_2"/>
    <property type="match status" value="1"/>
</dbReference>
<evidence type="ECO:0000256" key="2">
    <source>
        <dbReference type="ARBA" id="ARBA00023125"/>
    </source>
</evidence>
<accession>A0ABY7J2A2</accession>
<dbReference type="Proteomes" id="UP001210169">
    <property type="component" value="Chromosome"/>
</dbReference>
<dbReference type="InterPro" id="IPR016032">
    <property type="entry name" value="Sig_transdc_resp-reg_C-effctor"/>
</dbReference>
<proteinExistence type="predicted"/>
<dbReference type="PANTHER" id="PTHR44688">
    <property type="entry name" value="DNA-BINDING TRANSCRIPTIONAL ACTIVATOR DEVR_DOSR"/>
    <property type="match status" value="1"/>
</dbReference>
<sequence length="182" mass="19368">MTMPTLPPVSPQPPRVLTPRQEEVLRYMLSGATASQIADALSISRATVQSHLRAIYAAFGVKNRALAVIAAIERGYLPENVDAVWNHDREHVLRALRQAWSPCQVHPVYARGCAVCVRAATLTLAMAIVRNPGAVPNPPPAGPPAGFRRPQPGVPGRGPQTQPGTSSSALGAMSKPQYRAAS</sequence>
<dbReference type="InterPro" id="IPR000792">
    <property type="entry name" value="Tscrpt_reg_LuxR_C"/>
</dbReference>
<dbReference type="PANTHER" id="PTHR44688:SF16">
    <property type="entry name" value="DNA-BINDING TRANSCRIPTIONAL ACTIVATOR DEVR_DOSR"/>
    <property type="match status" value="1"/>
</dbReference>
<keyword evidence="3" id="KW-0804">Transcription</keyword>
<evidence type="ECO:0000256" key="1">
    <source>
        <dbReference type="ARBA" id="ARBA00023015"/>
    </source>
</evidence>
<keyword evidence="1" id="KW-0805">Transcription regulation</keyword>
<evidence type="ECO:0000256" key="4">
    <source>
        <dbReference type="SAM" id="MobiDB-lite"/>
    </source>
</evidence>
<gene>
    <name evidence="6" type="ORF">STRNI_001921</name>
</gene>
<dbReference type="EMBL" id="CP114203">
    <property type="protein sequence ID" value="WAU03746.1"/>
    <property type="molecule type" value="Genomic_DNA"/>
</dbReference>
<protein>
    <submittedName>
        <fullName evidence="6">LuxR C-terminal-related transcriptional regulator</fullName>
    </submittedName>
</protein>
<dbReference type="RefSeq" id="WP_277410955.1">
    <property type="nucleotide sequence ID" value="NZ_CP114203.1"/>
</dbReference>
<dbReference type="PRINTS" id="PR00038">
    <property type="entry name" value="HTHLUXR"/>
</dbReference>
<evidence type="ECO:0000259" key="5">
    <source>
        <dbReference type="PROSITE" id="PS50043"/>
    </source>
</evidence>
<dbReference type="GeneID" id="301331111"/>
<dbReference type="InterPro" id="IPR036388">
    <property type="entry name" value="WH-like_DNA-bd_sf"/>
</dbReference>
<dbReference type="Gene3D" id="1.10.10.10">
    <property type="entry name" value="Winged helix-like DNA-binding domain superfamily/Winged helix DNA-binding domain"/>
    <property type="match status" value="1"/>
</dbReference>
<feature type="region of interest" description="Disordered" evidence="4">
    <location>
        <begin position="135"/>
        <end position="182"/>
    </location>
</feature>
<feature type="domain" description="HTH luxR-type" evidence="5">
    <location>
        <begin position="10"/>
        <end position="75"/>
    </location>
</feature>
<keyword evidence="7" id="KW-1185">Reference proteome</keyword>
<name>A0ABY7J2A2_STRNI</name>
<keyword evidence="2" id="KW-0238">DNA-binding</keyword>
<dbReference type="CDD" id="cd06170">
    <property type="entry name" value="LuxR_C_like"/>
    <property type="match status" value="1"/>
</dbReference>
<reference evidence="6 7" key="1">
    <citation type="submission" date="2022-12" db="EMBL/GenBank/DDBJ databases">
        <authorList>
            <person name="Ruckert C."/>
            <person name="Busche T."/>
            <person name="Kalinowski J."/>
            <person name="Wittmann C."/>
        </authorList>
    </citation>
    <scope>NUCLEOTIDE SEQUENCE [LARGE SCALE GENOMIC DNA]</scope>
    <source>
        <strain evidence="6 7">DSM 40276</strain>
    </source>
</reference>